<gene>
    <name evidence="1" type="ORF">CPAR01_00239</name>
</gene>
<accession>A0ABQ9T3A4</accession>
<dbReference type="RefSeq" id="XP_060355389.1">
    <property type="nucleotide sequence ID" value="XM_060484532.1"/>
</dbReference>
<name>A0ABQ9T3A4_9PEZI</name>
<dbReference type="EMBL" id="MOPA01000001">
    <property type="protein sequence ID" value="KAK1546272.1"/>
    <property type="molecule type" value="Genomic_DNA"/>
</dbReference>
<organism evidence="1 2">
    <name type="scientific">Colletotrichum paranaense</name>
    <dbReference type="NCBI Taxonomy" id="1914294"/>
    <lineage>
        <taxon>Eukaryota</taxon>
        <taxon>Fungi</taxon>
        <taxon>Dikarya</taxon>
        <taxon>Ascomycota</taxon>
        <taxon>Pezizomycotina</taxon>
        <taxon>Sordariomycetes</taxon>
        <taxon>Hypocreomycetidae</taxon>
        <taxon>Glomerellales</taxon>
        <taxon>Glomerellaceae</taxon>
        <taxon>Colletotrichum</taxon>
        <taxon>Colletotrichum acutatum species complex</taxon>
    </lineage>
</organism>
<sequence>MGSNIEFSIDGFVQFLDQGILFTSELHGIFLPSKSLDRVMPIHARDSKGKHVGLDVVCNATELFYEDKEEESSGTTMITFGQVDHALLKDLKEYMEKNDLQVMECEQSFYDYKKGKSTTGFMPMIWV</sequence>
<proteinExistence type="predicted"/>
<dbReference type="Proteomes" id="UP001241169">
    <property type="component" value="Unassembled WGS sequence"/>
</dbReference>
<dbReference type="GeneID" id="85368431"/>
<reference evidence="1 2" key="1">
    <citation type="submission" date="2016-10" db="EMBL/GenBank/DDBJ databases">
        <title>The genome sequence of Colletotrichum fioriniae PJ7.</title>
        <authorList>
            <person name="Baroncelli R."/>
        </authorList>
    </citation>
    <scope>NUCLEOTIDE SEQUENCE [LARGE SCALE GENOMIC DNA]</scope>
    <source>
        <strain evidence="1 2">IMI 384185</strain>
    </source>
</reference>
<evidence type="ECO:0000313" key="1">
    <source>
        <dbReference type="EMBL" id="KAK1546272.1"/>
    </source>
</evidence>
<comment type="caution">
    <text evidence="1">The sequence shown here is derived from an EMBL/GenBank/DDBJ whole genome shotgun (WGS) entry which is preliminary data.</text>
</comment>
<keyword evidence="2" id="KW-1185">Reference proteome</keyword>
<protein>
    <submittedName>
        <fullName evidence="1">Uncharacterized protein</fullName>
    </submittedName>
</protein>
<evidence type="ECO:0000313" key="2">
    <source>
        <dbReference type="Proteomes" id="UP001241169"/>
    </source>
</evidence>